<evidence type="ECO:0000313" key="2">
    <source>
        <dbReference type="Proteomes" id="UP001470230"/>
    </source>
</evidence>
<comment type="caution">
    <text evidence="1">The sequence shown here is derived from an EMBL/GenBank/DDBJ whole genome shotgun (WGS) entry which is preliminary data.</text>
</comment>
<accession>A0ABR2HHF4</accession>
<gene>
    <name evidence="1" type="ORF">M9Y10_019484</name>
</gene>
<protein>
    <submittedName>
        <fullName evidence="1">Uncharacterized protein</fullName>
    </submittedName>
</protein>
<evidence type="ECO:0000313" key="1">
    <source>
        <dbReference type="EMBL" id="KAK8846916.1"/>
    </source>
</evidence>
<sequence>MFNTTPSNSNFLDLLNNPNTTLDQIVSSKDFFHYWTKSERKLESFIIKHCDELIEIGFQIEGECLNSIRCLQIMSSQNITFHHHLFTQTNFLQFVHDFLFNISFHPFYSQKNYFFVLPNIIIDKKDTIYPIFDQEYFKELFSHMENDYAFNFILRLIEFGPYSLSKIFDQIEIYKTIIQNLLTYNSIENNNPQSNLILYRSIVLFKTLVDSKFEGELSACTSRNLSRLIKSAFKNPNSECFSFLSYLDEISTSKTSISKWHKIHLKIIPHLSSFCDIVLNSDSQSFTPLLESCTLLSLSIVSTTKDVPECFVNLFKHLLSLFFTLKTNTFLHNCFERCFRLLVSIGKINSSFLDELDLFNKITDIYEYPEKDYYYSFRGQLRLISEEMNQFVPGSKTVKVDEWNKYVVKKNHKSDQILKEKFGGLVPPDINEIKRFISRRKYYNPSFFSKNLLNENKQPKKVKIYNPLY</sequence>
<dbReference type="EMBL" id="JAPFFF010000028">
    <property type="protein sequence ID" value="KAK8846916.1"/>
    <property type="molecule type" value="Genomic_DNA"/>
</dbReference>
<proteinExistence type="predicted"/>
<reference evidence="1 2" key="1">
    <citation type="submission" date="2024-04" db="EMBL/GenBank/DDBJ databases">
        <title>Tritrichomonas musculus Genome.</title>
        <authorList>
            <person name="Alves-Ferreira E."/>
            <person name="Grigg M."/>
            <person name="Lorenzi H."/>
            <person name="Galac M."/>
        </authorList>
    </citation>
    <scope>NUCLEOTIDE SEQUENCE [LARGE SCALE GENOMIC DNA]</scope>
    <source>
        <strain evidence="1 2">EAF2021</strain>
    </source>
</reference>
<organism evidence="1 2">
    <name type="scientific">Tritrichomonas musculus</name>
    <dbReference type="NCBI Taxonomy" id="1915356"/>
    <lineage>
        <taxon>Eukaryota</taxon>
        <taxon>Metamonada</taxon>
        <taxon>Parabasalia</taxon>
        <taxon>Tritrichomonadida</taxon>
        <taxon>Tritrichomonadidae</taxon>
        <taxon>Tritrichomonas</taxon>
    </lineage>
</organism>
<dbReference type="Proteomes" id="UP001470230">
    <property type="component" value="Unassembled WGS sequence"/>
</dbReference>
<name>A0ABR2HHF4_9EUKA</name>
<keyword evidence="2" id="KW-1185">Reference proteome</keyword>